<evidence type="ECO:0000256" key="4">
    <source>
        <dbReference type="ARBA" id="ARBA00022989"/>
    </source>
</evidence>
<dbReference type="STRING" id="1122159.SAMN02745246_01325"/>
<keyword evidence="2" id="KW-1003">Cell membrane</keyword>
<dbReference type="InterPro" id="IPR025857">
    <property type="entry name" value="MacB_PCD"/>
</dbReference>
<dbReference type="Pfam" id="PF02687">
    <property type="entry name" value="FtsX"/>
    <property type="match status" value="2"/>
</dbReference>
<organism evidence="9 10">
    <name type="scientific">Leeuwenhoekiella marinoflava</name>
    <dbReference type="NCBI Taxonomy" id="988"/>
    <lineage>
        <taxon>Bacteria</taxon>
        <taxon>Pseudomonadati</taxon>
        <taxon>Bacteroidota</taxon>
        <taxon>Flavobacteriia</taxon>
        <taxon>Flavobacteriales</taxon>
        <taxon>Flavobacteriaceae</taxon>
        <taxon>Leeuwenhoekiella</taxon>
    </lineage>
</organism>
<dbReference type="InterPro" id="IPR050250">
    <property type="entry name" value="Macrolide_Exporter_MacB"/>
</dbReference>
<dbReference type="GO" id="GO:0022857">
    <property type="term" value="F:transmembrane transporter activity"/>
    <property type="evidence" value="ECO:0007669"/>
    <property type="project" value="TreeGrafter"/>
</dbReference>
<evidence type="ECO:0000313" key="10">
    <source>
        <dbReference type="Proteomes" id="UP000290608"/>
    </source>
</evidence>
<evidence type="ECO:0000313" key="9">
    <source>
        <dbReference type="EMBL" id="RXG31966.1"/>
    </source>
</evidence>
<gene>
    <name evidence="9" type="ORF">DSL99_1268</name>
</gene>
<feature type="transmembrane region" description="Helical" evidence="6">
    <location>
        <begin position="691"/>
        <end position="712"/>
    </location>
</feature>
<feature type="transmembrane region" description="Helical" evidence="6">
    <location>
        <begin position="733"/>
        <end position="757"/>
    </location>
</feature>
<evidence type="ECO:0000259" key="8">
    <source>
        <dbReference type="Pfam" id="PF12704"/>
    </source>
</evidence>
<dbReference type="EMBL" id="QOVL01000005">
    <property type="protein sequence ID" value="RXG31966.1"/>
    <property type="molecule type" value="Genomic_DNA"/>
</dbReference>
<dbReference type="AlphaFoldDB" id="A0A4Q0PN33"/>
<keyword evidence="5 6" id="KW-0472">Membrane</keyword>
<dbReference type="Pfam" id="PF12704">
    <property type="entry name" value="MacB_PCD"/>
    <property type="match status" value="2"/>
</dbReference>
<evidence type="ECO:0000256" key="1">
    <source>
        <dbReference type="ARBA" id="ARBA00004651"/>
    </source>
</evidence>
<feature type="domain" description="MacB-like periplasmic core" evidence="8">
    <location>
        <begin position="20"/>
        <end position="249"/>
    </location>
</feature>
<dbReference type="GO" id="GO:0005886">
    <property type="term" value="C:plasma membrane"/>
    <property type="evidence" value="ECO:0007669"/>
    <property type="project" value="UniProtKB-SubCell"/>
</dbReference>
<evidence type="ECO:0000256" key="3">
    <source>
        <dbReference type="ARBA" id="ARBA00022692"/>
    </source>
</evidence>
<accession>A0A4Q0PN33</accession>
<sequence length="814" mass="92388">MFKNYIKIAWRNIWNSKLFSAINIISLAIGLSASFVIGLMVYYEFTFDTFHEDGDRIYRVVTDFETPQGNLKNGGVTPPMRLAAREELTGIEQSAYFFNWWVSESKAASSEHIFPDPEKIILTEASYFDIFQYDWIAGSKETALQGPNKVVLTRKRALEYFPNTSFTAVIGQTLEYNAEIQAVVSGIVEDFDKRTDLHFDEFVSLETAKQTDSKDQILSDSWSMTNNASQLYVKISGHSTTTQIKSQLLALSEQHVDPEMVKYNNKRTFNLQPLADLHFDQEYGIYDYSRQEANKNVLISLIFIAIFLLLLGSINFINLNTAQATQRAKEIGIRKTLGSSKKQLVIQFLGETCLLTLIAAVCSVFLSIFALKIFDDFMPEGVDAMLMASPWFIGLVIGLIITITFLSGFYPGLVLSRFKPFRALKGEFIRSENKSSLRKVLTVSQFVIAQVFVIATLLVSKQIHFMMHSDLGFRTDAVAYLQTPWEDPSVNKRLVLKNEIKKLPNISNVSLGGMPPASHNMATRMGIYKQENEEIIHELQILNADTDYLDVYNIDILAGRKALNDTIEEYVINETGMRAFGFKNPEDIVGEYIELNTNKQLIVGVMKDFNQRSLKTEVIPLMLTGDTSRERRTNFRNIHVLLGDSPESWSQILAQVEQVYKDVYPGETFKMTFIDETIADFYEQEQRIASLLNWATGLSVIISCLGLLGLVIHTTERRTKEIGIRKVLGASLVQLNLLLCTDFLKLVIIAYVIAAPLAWWGLHDWLQDYAYKTDMSWWVFALSGFAMVLLAIVIMSFKTLRTALKNPVKSLRTD</sequence>
<dbReference type="RefSeq" id="WP_073098446.1">
    <property type="nucleotide sequence ID" value="NZ_QOVL01000005.1"/>
</dbReference>
<feature type="transmembrane region" description="Helical" evidence="6">
    <location>
        <begin position="297"/>
        <end position="319"/>
    </location>
</feature>
<name>A0A4Q0PN33_9FLAO</name>
<evidence type="ECO:0000256" key="2">
    <source>
        <dbReference type="ARBA" id="ARBA00022475"/>
    </source>
</evidence>
<feature type="transmembrane region" description="Helical" evidence="6">
    <location>
        <begin position="777"/>
        <end position="797"/>
    </location>
</feature>
<dbReference type="InterPro" id="IPR003838">
    <property type="entry name" value="ABC3_permease_C"/>
</dbReference>
<dbReference type="PANTHER" id="PTHR30572:SF18">
    <property type="entry name" value="ABC-TYPE MACROLIDE FAMILY EXPORT SYSTEM PERMEASE COMPONENT 2"/>
    <property type="match status" value="1"/>
</dbReference>
<feature type="transmembrane region" description="Helical" evidence="6">
    <location>
        <begin position="440"/>
        <end position="459"/>
    </location>
</feature>
<feature type="domain" description="ABC3 transporter permease C-terminal" evidence="7">
    <location>
        <begin position="302"/>
        <end position="419"/>
    </location>
</feature>
<dbReference type="Proteomes" id="UP000290608">
    <property type="component" value="Unassembled WGS sequence"/>
</dbReference>
<feature type="domain" description="MacB-like periplasmic core" evidence="8">
    <location>
        <begin position="441"/>
        <end position="658"/>
    </location>
</feature>
<evidence type="ECO:0000259" key="7">
    <source>
        <dbReference type="Pfam" id="PF02687"/>
    </source>
</evidence>
<comment type="subcellular location">
    <subcellularLocation>
        <location evidence="1">Cell membrane</location>
        <topology evidence="1">Multi-pass membrane protein</topology>
    </subcellularLocation>
</comment>
<feature type="transmembrane region" description="Helical" evidence="6">
    <location>
        <begin position="21"/>
        <end position="43"/>
    </location>
</feature>
<reference evidence="9 10" key="1">
    <citation type="submission" date="2018-07" db="EMBL/GenBank/DDBJ databases">
        <title>Leeuwenhoekiella genomics.</title>
        <authorList>
            <person name="Tahon G."/>
            <person name="Willems A."/>
        </authorList>
    </citation>
    <scope>NUCLEOTIDE SEQUENCE [LARGE SCALE GENOMIC DNA]</scope>
    <source>
        <strain evidence="9 10">LMG 1345</strain>
    </source>
</reference>
<dbReference type="PANTHER" id="PTHR30572">
    <property type="entry name" value="MEMBRANE COMPONENT OF TRANSPORTER-RELATED"/>
    <property type="match status" value="1"/>
</dbReference>
<keyword evidence="4 6" id="KW-1133">Transmembrane helix</keyword>
<evidence type="ECO:0000256" key="6">
    <source>
        <dbReference type="SAM" id="Phobius"/>
    </source>
</evidence>
<protein>
    <submittedName>
        <fullName evidence="9">ABC-type antimicrobial peptide transport system permease subunit</fullName>
    </submittedName>
</protein>
<comment type="caution">
    <text evidence="9">The sequence shown here is derived from an EMBL/GenBank/DDBJ whole genome shotgun (WGS) entry which is preliminary data.</text>
</comment>
<feature type="domain" description="ABC3 transporter permease C-terminal" evidence="7">
    <location>
        <begin position="697"/>
        <end position="802"/>
    </location>
</feature>
<proteinExistence type="predicted"/>
<feature type="transmembrane region" description="Helical" evidence="6">
    <location>
        <begin position="391"/>
        <end position="415"/>
    </location>
</feature>
<feature type="transmembrane region" description="Helical" evidence="6">
    <location>
        <begin position="344"/>
        <end position="371"/>
    </location>
</feature>
<keyword evidence="3 6" id="KW-0812">Transmembrane</keyword>
<evidence type="ECO:0000256" key="5">
    <source>
        <dbReference type="ARBA" id="ARBA00023136"/>
    </source>
</evidence>